<organism evidence="1 2">
    <name type="scientific">Paracoccus alcaliphilus</name>
    <dbReference type="NCBI Taxonomy" id="34002"/>
    <lineage>
        <taxon>Bacteria</taxon>
        <taxon>Pseudomonadati</taxon>
        <taxon>Pseudomonadota</taxon>
        <taxon>Alphaproteobacteria</taxon>
        <taxon>Rhodobacterales</taxon>
        <taxon>Paracoccaceae</taxon>
        <taxon>Paracoccus</taxon>
    </lineage>
</organism>
<name>A0A1H8KBI5_9RHOB</name>
<evidence type="ECO:0000313" key="1">
    <source>
        <dbReference type="EMBL" id="SEN90379.1"/>
    </source>
</evidence>
<accession>A0A1H8KBI5</accession>
<dbReference type="RefSeq" id="WP_139208187.1">
    <property type="nucleotide sequence ID" value="NZ_CP067124.1"/>
</dbReference>
<dbReference type="Proteomes" id="UP000199054">
    <property type="component" value="Unassembled WGS sequence"/>
</dbReference>
<reference evidence="1 2" key="1">
    <citation type="submission" date="2016-10" db="EMBL/GenBank/DDBJ databases">
        <authorList>
            <person name="de Groot N.N."/>
        </authorList>
    </citation>
    <scope>NUCLEOTIDE SEQUENCE [LARGE SCALE GENOMIC DNA]</scope>
    <source>
        <strain evidence="1 2">DSM 8512</strain>
    </source>
</reference>
<proteinExistence type="predicted"/>
<dbReference type="EMBL" id="FODE01000021">
    <property type="protein sequence ID" value="SEN90379.1"/>
    <property type="molecule type" value="Genomic_DNA"/>
</dbReference>
<dbReference type="STRING" id="34002.SAMN04489859_102156"/>
<gene>
    <name evidence="1" type="ORF">SAMN04489859_102156</name>
</gene>
<evidence type="ECO:0000313" key="2">
    <source>
        <dbReference type="Proteomes" id="UP000199054"/>
    </source>
</evidence>
<dbReference type="AlphaFoldDB" id="A0A1H8KBI5"/>
<sequence length="68" mass="7647">MTPTERSLLLIWESALELETRPEDAIALLVDAAAFGLNEGDFDPTSIIRRLRDTFDLLHITKHIGAKQ</sequence>
<protein>
    <submittedName>
        <fullName evidence="1">Uncharacterized protein</fullName>
    </submittedName>
</protein>
<keyword evidence="2" id="KW-1185">Reference proteome</keyword>
<dbReference type="OrthoDB" id="7777316at2"/>